<feature type="transmembrane region" description="Helical" evidence="2">
    <location>
        <begin position="24"/>
        <end position="45"/>
    </location>
</feature>
<dbReference type="PANTHER" id="PTHR39614:SF2">
    <property type="entry name" value="INTEGRAL MEMBRANE PROTEIN"/>
    <property type="match status" value="1"/>
</dbReference>
<feature type="domain" description="Rhodopsin" evidence="3">
    <location>
        <begin position="45"/>
        <end position="148"/>
    </location>
</feature>
<accession>A0A545W7F0</accession>
<keyword evidence="2" id="KW-1133">Transmembrane helix</keyword>
<dbReference type="EMBL" id="SPUK01000003">
    <property type="protein sequence ID" value="TQV98642.1"/>
    <property type="molecule type" value="Genomic_DNA"/>
</dbReference>
<dbReference type="OrthoDB" id="3918601at2759"/>
<reference evidence="4 5" key="1">
    <citation type="journal article" date="2019" name="Appl. Microbiol. Biotechnol.">
        <title>Genome sequence of Isaria javanica and comparative genome analysis insights into family S53 peptidase evolution in fungal entomopathogens.</title>
        <authorList>
            <person name="Lin R."/>
            <person name="Zhang X."/>
            <person name="Xin B."/>
            <person name="Zou M."/>
            <person name="Gao Y."/>
            <person name="Qin F."/>
            <person name="Hu Q."/>
            <person name="Xie B."/>
            <person name="Cheng X."/>
        </authorList>
    </citation>
    <scope>NUCLEOTIDE SEQUENCE [LARGE SCALE GENOMIC DNA]</scope>
    <source>
        <strain evidence="4 5">IJ1G</strain>
    </source>
</reference>
<gene>
    <name evidence="4" type="ORF">IF1G_02722</name>
</gene>
<dbReference type="STRING" id="43265.A0A545W7F0"/>
<dbReference type="InterPro" id="IPR049326">
    <property type="entry name" value="Rhodopsin_dom_fungi"/>
</dbReference>
<organism evidence="4 5">
    <name type="scientific">Cordyceps javanica</name>
    <dbReference type="NCBI Taxonomy" id="43265"/>
    <lineage>
        <taxon>Eukaryota</taxon>
        <taxon>Fungi</taxon>
        <taxon>Dikarya</taxon>
        <taxon>Ascomycota</taxon>
        <taxon>Pezizomycotina</taxon>
        <taxon>Sordariomycetes</taxon>
        <taxon>Hypocreomycetidae</taxon>
        <taxon>Hypocreales</taxon>
        <taxon>Cordycipitaceae</taxon>
        <taxon>Cordyceps</taxon>
    </lineage>
</organism>
<dbReference type="AlphaFoldDB" id="A0A545W7F0"/>
<evidence type="ECO:0000256" key="1">
    <source>
        <dbReference type="SAM" id="MobiDB-lite"/>
    </source>
</evidence>
<keyword evidence="2" id="KW-0812">Transmembrane</keyword>
<keyword evidence="5" id="KW-1185">Reference proteome</keyword>
<comment type="caution">
    <text evidence="4">The sequence shown here is derived from an EMBL/GenBank/DDBJ whole genome shotgun (WGS) entry which is preliminary data.</text>
</comment>
<feature type="transmembrane region" description="Helical" evidence="2">
    <location>
        <begin position="142"/>
        <end position="162"/>
    </location>
</feature>
<feature type="region of interest" description="Disordered" evidence="1">
    <location>
        <begin position="291"/>
        <end position="347"/>
    </location>
</feature>
<feature type="transmembrane region" description="Helical" evidence="2">
    <location>
        <begin position="57"/>
        <end position="79"/>
    </location>
</feature>
<evidence type="ECO:0000259" key="3">
    <source>
        <dbReference type="Pfam" id="PF20684"/>
    </source>
</evidence>
<evidence type="ECO:0000313" key="4">
    <source>
        <dbReference type="EMBL" id="TQV98642.1"/>
    </source>
</evidence>
<feature type="transmembrane region" description="Helical" evidence="2">
    <location>
        <begin position="177"/>
        <end position="199"/>
    </location>
</feature>
<feature type="transmembrane region" description="Helical" evidence="2">
    <location>
        <begin position="99"/>
        <end position="121"/>
    </location>
</feature>
<evidence type="ECO:0000256" key="2">
    <source>
        <dbReference type="SAM" id="Phobius"/>
    </source>
</evidence>
<proteinExistence type="predicted"/>
<feature type="compositionally biased region" description="Polar residues" evidence="1">
    <location>
        <begin position="315"/>
        <end position="331"/>
    </location>
</feature>
<name>A0A545W7F0_9HYPO</name>
<evidence type="ECO:0000313" key="5">
    <source>
        <dbReference type="Proteomes" id="UP000315783"/>
    </source>
</evidence>
<dbReference type="Pfam" id="PF20684">
    <property type="entry name" value="Fung_rhodopsin"/>
    <property type="match status" value="1"/>
</dbReference>
<sequence>MDAQVLGDGPRFSPVTSSDHAGQLWIVTILALIYSSLVSTARAYVKYKMFGIDDILIALATALQLAQSIAIFVGLGNGLGKFNSITTSDQWATSSKSTLAAVILTFLTLCLSKCSLLALVLRIIGRKTGKSRPICIAMMVNIRWAVITAIDIFTEVAAWLLMVELTWNVNMSVTRKLQVIMAFSFRLPLIILSAIHLAYFNKYPSSAEPQFAIIDSLMFQQAMISWSLISATVPNLKNFLKSFSIGMGFPLAYDDTMTGSGGGGAYAMRSFPNTRSKGTASAAANTGVVSTTISARRRSDGELPIQNPEDWPANRASNQTSDTQPYSTSSRENIDEDANSRTGSQDMIINKEVAWKITYENRP</sequence>
<dbReference type="Proteomes" id="UP000315783">
    <property type="component" value="Unassembled WGS sequence"/>
</dbReference>
<dbReference type="PANTHER" id="PTHR39614">
    <property type="entry name" value="INTEGRAL MEMBRANE PROTEIN"/>
    <property type="match status" value="1"/>
</dbReference>
<protein>
    <submittedName>
        <fullName evidence="4">Integral membrane protein</fullName>
    </submittedName>
</protein>
<keyword evidence="2" id="KW-0472">Membrane</keyword>